<dbReference type="GO" id="GO:0051213">
    <property type="term" value="F:dioxygenase activity"/>
    <property type="evidence" value="ECO:0007669"/>
    <property type="project" value="UniProtKB-KW"/>
</dbReference>
<dbReference type="OrthoDB" id="190276at2"/>
<dbReference type="PANTHER" id="PTHR31212">
    <property type="entry name" value="ALPHA-KETOGLUTARATE-DEPENDENT DIOXYGENASE ALKB HOMOLOG 3"/>
    <property type="match status" value="1"/>
</dbReference>
<dbReference type="InterPro" id="IPR032854">
    <property type="entry name" value="ALKBH3"/>
</dbReference>
<keyword evidence="2" id="KW-0223">Dioxygenase</keyword>
<accession>A0A5J6WT28</accession>
<dbReference type="PANTHER" id="PTHR31212:SF4">
    <property type="entry name" value="ALPHA-KETOGLUTARATE-DEPENDENT DIOXYGENASE ALKB HOMOLOG 3"/>
    <property type="match status" value="1"/>
</dbReference>
<evidence type="ECO:0000313" key="2">
    <source>
        <dbReference type="EMBL" id="QFI39960.1"/>
    </source>
</evidence>
<evidence type="ECO:0000313" key="3">
    <source>
        <dbReference type="Proteomes" id="UP000327424"/>
    </source>
</evidence>
<feature type="domain" description="Fe2OG dioxygenase" evidence="1">
    <location>
        <begin position="102"/>
        <end position="197"/>
    </location>
</feature>
<dbReference type="SUPFAM" id="SSF51197">
    <property type="entry name" value="Clavaminate synthase-like"/>
    <property type="match status" value="1"/>
</dbReference>
<dbReference type="KEGG" id="mmaa:FR932_20140"/>
<organism evidence="2 3">
    <name type="scientific">Moritella marina ATCC 15381</name>
    <dbReference type="NCBI Taxonomy" id="1202962"/>
    <lineage>
        <taxon>Bacteria</taxon>
        <taxon>Pseudomonadati</taxon>
        <taxon>Pseudomonadota</taxon>
        <taxon>Gammaproteobacteria</taxon>
        <taxon>Alteromonadales</taxon>
        <taxon>Moritellaceae</taxon>
        <taxon>Moritella</taxon>
    </lineage>
</organism>
<dbReference type="Pfam" id="PF13532">
    <property type="entry name" value="2OG-FeII_Oxy_2"/>
    <property type="match status" value="1"/>
</dbReference>
<dbReference type="PROSITE" id="PS51471">
    <property type="entry name" value="FE2OG_OXY"/>
    <property type="match status" value="1"/>
</dbReference>
<dbReference type="EMBL" id="CP044399">
    <property type="protein sequence ID" value="QFI39960.1"/>
    <property type="molecule type" value="Genomic_DNA"/>
</dbReference>
<gene>
    <name evidence="2" type="ORF">FR932_20140</name>
</gene>
<dbReference type="AlphaFoldDB" id="A0A5J6WT28"/>
<dbReference type="GO" id="GO:0006307">
    <property type="term" value="P:DNA alkylation repair"/>
    <property type="evidence" value="ECO:0007669"/>
    <property type="project" value="InterPro"/>
</dbReference>
<evidence type="ECO:0000259" key="1">
    <source>
        <dbReference type="PROSITE" id="PS51471"/>
    </source>
</evidence>
<keyword evidence="3" id="KW-1185">Reference proteome</keyword>
<protein>
    <submittedName>
        <fullName evidence="2">Alpha-ketoglutarate-dependent dioxygenase AlkB</fullName>
    </submittedName>
</protein>
<proteinExistence type="predicted"/>
<dbReference type="InterPro" id="IPR037151">
    <property type="entry name" value="AlkB-like_sf"/>
</dbReference>
<dbReference type="Gene3D" id="2.60.120.590">
    <property type="entry name" value="Alpha-ketoglutarate-dependent dioxygenase AlkB-like"/>
    <property type="match status" value="1"/>
</dbReference>
<keyword evidence="2" id="KW-0560">Oxidoreductase</keyword>
<dbReference type="Proteomes" id="UP000327424">
    <property type="component" value="Chromosome"/>
</dbReference>
<sequence length="197" mass="23202">MTSSMNLELFSREPQQQLLPYDGEAWLYPNFFTDLDLAELNSSIQWQEQQLFMYDQWVVPKRLVCLYTNKQHSYNNMTHPILDWPTSLLQLADKITAVHGEQFNAVLCNLYRDGSDYVGWHSDDENNMDQSCIASVSVGATRSFKFRHKTTKEQVSVELEQGDLLLMRYCQQHWHHALPKRLKVDTSRINLTFRRII</sequence>
<reference evidence="2 3" key="1">
    <citation type="submission" date="2019-09" db="EMBL/GenBank/DDBJ databases">
        <title>Hybrid Assembly of the complete Genome of the Deep-Sea Bacterium Moritella marina from long Nanopore and Illumina reads.</title>
        <authorList>
            <person name="Magin S."/>
            <person name="Georgoulis A."/>
            <person name="Papadimitriou K."/>
            <person name="Iliakis G."/>
            <person name="Vorgias C.E."/>
        </authorList>
    </citation>
    <scope>NUCLEOTIDE SEQUENCE [LARGE SCALE GENOMIC DNA]</scope>
    <source>
        <strain evidence="2 3">MP-1</strain>
    </source>
</reference>
<dbReference type="InterPro" id="IPR027450">
    <property type="entry name" value="AlkB-like"/>
</dbReference>
<dbReference type="RefSeq" id="WP_019628965.1">
    <property type="nucleotide sequence ID" value="NZ_ALOE01000017.1"/>
</dbReference>
<name>A0A5J6WT28_MORMI</name>
<dbReference type="InterPro" id="IPR005123">
    <property type="entry name" value="Oxoglu/Fe-dep_dioxygenase_dom"/>
</dbReference>